<dbReference type="InParanoid" id="Q9RZ67"/>
<evidence type="ECO:0000313" key="1">
    <source>
        <dbReference type="EMBL" id="AAF12370.1"/>
    </source>
</evidence>
<protein>
    <submittedName>
        <fullName evidence="1">Uncharacterized protein</fullName>
    </submittedName>
</protein>
<dbReference type="EMBL" id="AE001825">
    <property type="protein sequence ID" value="AAF12370.1"/>
    <property type="molecule type" value="Genomic_DNA"/>
</dbReference>
<dbReference type="AlphaFoldDB" id="Q9RZ67"/>
<dbReference type="PaxDb" id="243230-DR_A0087"/>
<sequence>MVAFDLSTLDDEPEFHLDQLLELLRQTPDGFTTRRWQVGVLLADDGVQYAPGWEANAQGYAPRIIPAYRCGFLEDGDGKVLMVITGRVQETEGKLTLSTLQRVRRPEKGEPYLETVFSCTVTLGERMPFESDEWENPCCGRAGLGESRHPGTAALIAYLMAWGVVK</sequence>
<name>Q9RZ67_DEIRA</name>
<dbReference type="HOGENOM" id="CLU_1600020_0_0_0"/>
<organism evidence="1 2">
    <name type="scientific">Deinococcus radiodurans (strain ATCC 13939 / DSM 20539 / JCM 16871 / CCUG 27074 / LMG 4051 / NBRC 15346 / NCIMB 9279 / VKM B-1422 / R1)</name>
    <dbReference type="NCBI Taxonomy" id="243230"/>
    <lineage>
        <taxon>Bacteria</taxon>
        <taxon>Thermotogati</taxon>
        <taxon>Deinococcota</taxon>
        <taxon>Deinococci</taxon>
        <taxon>Deinococcales</taxon>
        <taxon>Deinococcaceae</taxon>
        <taxon>Deinococcus</taxon>
    </lineage>
</organism>
<dbReference type="STRING" id="243230.DR_A0087"/>
<proteinExistence type="predicted"/>
<keyword evidence="2" id="KW-1185">Reference proteome</keyword>
<dbReference type="RefSeq" id="WP_010889346.1">
    <property type="nucleotide sequence ID" value="NC_001264.1"/>
</dbReference>
<dbReference type="PIR" id="A75603">
    <property type="entry name" value="A75603"/>
</dbReference>
<dbReference type="KEGG" id="dra:DR_A0087"/>
<dbReference type="PATRIC" id="fig|243230.17.peg.2972"/>
<dbReference type="EnsemblBacteria" id="AAF12370">
    <property type="protein sequence ID" value="AAF12370"/>
    <property type="gene ID" value="DR_A0087"/>
</dbReference>
<dbReference type="Proteomes" id="UP000002524">
    <property type="component" value="Chromosome 2"/>
</dbReference>
<reference evidence="1 2" key="1">
    <citation type="journal article" date="1999" name="Science">
        <title>Genome sequence of the radioresistant bacterium Deinococcus radiodurans R1.</title>
        <authorList>
            <person name="White O."/>
            <person name="Eisen J.A."/>
            <person name="Heidelberg J.F."/>
            <person name="Hickey E.K."/>
            <person name="Peterson J.D."/>
            <person name="Dodson R.J."/>
            <person name="Haft D.H."/>
            <person name="Gwinn M.L."/>
            <person name="Nelson W.C."/>
            <person name="Richardson D.L."/>
            <person name="Moffat K.S."/>
            <person name="Qin H."/>
            <person name="Jiang L."/>
            <person name="Pamphile W."/>
            <person name="Crosby M."/>
            <person name="Shen M."/>
            <person name="Vamathevan J.J."/>
            <person name="Lam P."/>
            <person name="McDonald L."/>
            <person name="Utterback T."/>
            <person name="Zalewski C."/>
            <person name="Makarova K.S."/>
            <person name="Aravind L."/>
            <person name="Daly M.J."/>
            <person name="Minton K.W."/>
            <person name="Fleischmann R.D."/>
            <person name="Ketchum K.A."/>
            <person name="Nelson K.E."/>
            <person name="Salzberg S."/>
            <person name="Smith H.O."/>
            <person name="Venter J.C."/>
            <person name="Fraser C.M."/>
        </authorList>
    </citation>
    <scope>NUCLEOTIDE SEQUENCE [LARGE SCALE GENOMIC DNA]</scope>
    <source>
        <strain evidence="2">ATCC 13939 / DSM 20539 / JCM 16871 / LMG 4051 / NBRC 15346 / NCIMB 9279 / R1 / VKM B-1422</strain>
    </source>
</reference>
<dbReference type="GeneID" id="69518980"/>
<dbReference type="OrthoDB" id="67980at2"/>
<evidence type="ECO:0000313" key="2">
    <source>
        <dbReference type="Proteomes" id="UP000002524"/>
    </source>
</evidence>
<gene>
    <name evidence="1" type="ordered locus">DR_A0087</name>
</gene>
<accession>Q9RZ67</accession>